<feature type="compositionally biased region" description="Polar residues" evidence="3">
    <location>
        <begin position="20"/>
        <end position="35"/>
    </location>
</feature>
<dbReference type="GO" id="GO:1990904">
    <property type="term" value="C:ribonucleoprotein complex"/>
    <property type="evidence" value="ECO:0007669"/>
    <property type="project" value="UniProtKB-UniRule"/>
</dbReference>
<dbReference type="eggNOG" id="ENOG502SDHI">
    <property type="taxonomic scope" value="Eukaryota"/>
</dbReference>
<dbReference type="GO" id="GO:0070034">
    <property type="term" value="F:telomerase RNA binding"/>
    <property type="evidence" value="ECO:0007669"/>
    <property type="project" value="InterPro"/>
</dbReference>
<dbReference type="Proteomes" id="UP000054988">
    <property type="component" value="Unassembled WGS sequence"/>
</dbReference>
<organism evidence="5 6">
    <name type="scientific">Moniliophthora roreri</name>
    <name type="common">Frosty pod rot fungus</name>
    <name type="synonym">Monilia roreri</name>
    <dbReference type="NCBI Taxonomy" id="221103"/>
    <lineage>
        <taxon>Eukaryota</taxon>
        <taxon>Fungi</taxon>
        <taxon>Dikarya</taxon>
        <taxon>Basidiomycota</taxon>
        <taxon>Agaricomycotina</taxon>
        <taxon>Agaricomycetes</taxon>
        <taxon>Agaricomycetidae</taxon>
        <taxon>Agaricales</taxon>
        <taxon>Marasmiineae</taxon>
        <taxon>Marasmiaceae</taxon>
        <taxon>Moniliophthora</taxon>
    </lineage>
</organism>
<dbReference type="Pfam" id="PF19977">
    <property type="entry name" value="xRRM"/>
    <property type="match status" value="1"/>
</dbReference>
<evidence type="ECO:0000313" key="5">
    <source>
        <dbReference type="EMBL" id="KTB37226.1"/>
    </source>
</evidence>
<dbReference type="SUPFAM" id="SSF54928">
    <property type="entry name" value="RNA-binding domain, RBD"/>
    <property type="match status" value="1"/>
</dbReference>
<dbReference type="GO" id="GO:1904868">
    <property type="term" value="P:telomerase catalytic core complex assembly"/>
    <property type="evidence" value="ECO:0007669"/>
    <property type="project" value="InterPro"/>
</dbReference>
<evidence type="ECO:0000256" key="2">
    <source>
        <dbReference type="PROSITE-ProRule" id="PRU01288"/>
    </source>
</evidence>
<name>A0A0W0FLN2_MONRR</name>
<evidence type="ECO:0000259" key="4">
    <source>
        <dbReference type="PROSITE" id="PS51939"/>
    </source>
</evidence>
<feature type="compositionally biased region" description="Polar residues" evidence="3">
    <location>
        <begin position="522"/>
        <end position="532"/>
    </location>
</feature>
<feature type="region of interest" description="Disordered" evidence="3">
    <location>
        <begin position="350"/>
        <end position="381"/>
    </location>
</feature>
<dbReference type="EMBL" id="LATX01001864">
    <property type="protein sequence ID" value="KTB37226.1"/>
    <property type="molecule type" value="Genomic_DNA"/>
</dbReference>
<dbReference type="AlphaFoldDB" id="A0A0W0FLN2"/>
<sequence>MTSESLSFIPRKVGKPKPSASLSGSAHTSAVQPSNEDVKGKSKALQKLEQPEASSSKRQHSDQDILTLMSLALSDHGLWLNSDIRRKMDDSANSGGEGFVNLSYVLNHSPVLTSLAAGSESETAIVKALRRQPPSENPVMEVRMMLKKPDWHNWGKAKSKDQKDTGMYEIRRKDWEALPSTRTRCTREYWEQRTVYMENIPVQYKSATGIACFAHNLIAPPSIDSAEPLTSVVPSQLYPCPFTIQAVTLPPHYLDKSGGEPKCKGFAFVTLSNMEDAKRLSGIWPWERNQPDSSDIPERRLETDEAKEAQKFGFRCLSKTRWDALKDEYLAYRENLVKELVAFEDEHRQDWQGHDNSNDQLLQPPQPPQSPAPRAKERHASSYSLQISPFSPFPPSCLVFVRNIHPETNKTTLKTLFSKAFSAPRDAGIDYVDFNKGMHSCYLRLATPLHAHSIVEYLTKTGVNQTSGLDASGSPATASASAPPITAELVLERKEEIYWEKVPLKVRSAAVQKYLEAMEATKSGSGTRSKGTTAEGEDGVGVDHGDGHGRKRRKKNR</sequence>
<gene>
    <name evidence="5" type="ORF">WG66_10159</name>
</gene>
<protein>
    <recommendedName>
        <fullName evidence="4">XRRM domain-containing protein</fullName>
    </recommendedName>
</protein>
<dbReference type="InterPro" id="IPR012677">
    <property type="entry name" value="Nucleotide-bd_a/b_plait_sf"/>
</dbReference>
<dbReference type="Gene3D" id="3.30.70.330">
    <property type="match status" value="1"/>
</dbReference>
<dbReference type="InterPro" id="IPR045537">
    <property type="entry name" value="Lar7_xRRM"/>
</dbReference>
<evidence type="ECO:0000256" key="3">
    <source>
        <dbReference type="SAM" id="MobiDB-lite"/>
    </source>
</evidence>
<feature type="domain" description="XRRM" evidence="4">
    <location>
        <begin position="392"/>
        <end position="536"/>
    </location>
</feature>
<feature type="region of interest" description="Disordered" evidence="3">
    <location>
        <begin position="518"/>
        <end position="557"/>
    </location>
</feature>
<comment type="caution">
    <text evidence="5">The sequence shown here is derived from an EMBL/GenBank/DDBJ whole genome shotgun (WGS) entry which is preliminary data.</text>
</comment>
<dbReference type="InterPro" id="IPR014886">
    <property type="entry name" value="La_xRRM"/>
</dbReference>
<dbReference type="InterPro" id="IPR035979">
    <property type="entry name" value="RBD_domain_sf"/>
</dbReference>
<proteinExistence type="predicted"/>
<reference evidence="5 6" key="1">
    <citation type="submission" date="2015-12" db="EMBL/GenBank/DDBJ databases">
        <title>Draft genome sequence of Moniliophthora roreri, the causal agent of frosty pod rot of cacao.</title>
        <authorList>
            <person name="Aime M.C."/>
            <person name="Diaz-Valderrama J.R."/>
            <person name="Kijpornyongpan T."/>
            <person name="Phillips-Mora W."/>
        </authorList>
    </citation>
    <scope>NUCLEOTIDE SEQUENCE [LARGE SCALE GENOMIC DNA]</scope>
    <source>
        <strain evidence="5 6">MCA 2952</strain>
    </source>
</reference>
<evidence type="ECO:0000256" key="1">
    <source>
        <dbReference type="ARBA" id="ARBA00022884"/>
    </source>
</evidence>
<feature type="region of interest" description="Disordered" evidence="3">
    <location>
        <begin position="1"/>
        <end position="62"/>
    </location>
</feature>
<keyword evidence="1 2" id="KW-0694">RNA-binding</keyword>
<accession>A0A0W0FLN2</accession>
<dbReference type="PROSITE" id="PS51939">
    <property type="entry name" value="XRRM"/>
    <property type="match status" value="1"/>
</dbReference>
<evidence type="ECO:0000313" key="6">
    <source>
        <dbReference type="Proteomes" id="UP000054988"/>
    </source>
</evidence>